<evidence type="ECO:0000313" key="1">
    <source>
        <dbReference type="EMBL" id="KAL0631015.1"/>
    </source>
</evidence>
<proteinExistence type="predicted"/>
<dbReference type="PANTHER" id="PTHR35179:SF2">
    <property type="entry name" value="START DOMAIN-CONTAINING PROTEIN"/>
    <property type="match status" value="1"/>
</dbReference>
<organism evidence="1 2">
    <name type="scientific">Discina gigas</name>
    <dbReference type="NCBI Taxonomy" id="1032678"/>
    <lineage>
        <taxon>Eukaryota</taxon>
        <taxon>Fungi</taxon>
        <taxon>Dikarya</taxon>
        <taxon>Ascomycota</taxon>
        <taxon>Pezizomycotina</taxon>
        <taxon>Pezizomycetes</taxon>
        <taxon>Pezizales</taxon>
        <taxon>Discinaceae</taxon>
        <taxon>Discina</taxon>
    </lineage>
</organism>
<protein>
    <recommendedName>
        <fullName evidence="3">Geranylgeranyl pyrophosphate synthetase</fullName>
    </recommendedName>
</protein>
<comment type="caution">
    <text evidence="1">The sequence shown here is derived from an EMBL/GenBank/DDBJ whole genome shotgun (WGS) entry which is preliminary data.</text>
</comment>
<evidence type="ECO:0000313" key="2">
    <source>
        <dbReference type="Proteomes" id="UP001447188"/>
    </source>
</evidence>
<name>A0ABR3G5E0_9PEZI</name>
<reference evidence="1 2" key="1">
    <citation type="submission" date="2024-02" db="EMBL/GenBank/DDBJ databases">
        <title>Discinaceae phylogenomics.</title>
        <authorList>
            <person name="Dirks A.C."/>
            <person name="James T.Y."/>
        </authorList>
    </citation>
    <scope>NUCLEOTIDE SEQUENCE [LARGE SCALE GENOMIC DNA]</scope>
    <source>
        <strain evidence="1 2">ACD0624</strain>
    </source>
</reference>
<accession>A0ABR3G5E0</accession>
<dbReference type="Proteomes" id="UP001447188">
    <property type="component" value="Unassembled WGS sequence"/>
</dbReference>
<gene>
    <name evidence="1" type="ORF">Q9L58_010133</name>
</gene>
<dbReference type="PANTHER" id="PTHR35179">
    <property type="entry name" value="PROTEIN CBG02620"/>
    <property type="match status" value="1"/>
</dbReference>
<evidence type="ECO:0008006" key="3">
    <source>
        <dbReference type="Google" id="ProtNLM"/>
    </source>
</evidence>
<sequence>MFRHLTSSRFAVIYHPISPKSHIRMASRSSAPGILREISRGDLSLGAANSIVCKTGFKALGSYNWLDKPEPTILVPGSPPKWTPRPTETQLTPDAGHVLIDQNAHRCPDHPLEPLFRALLTNNPAIDLTTIDLVTDRNNLRKLLRFVSNQDDKPFTIRVQRLGTTTLFTRTEPKSSEHITGFRGFGHEFEKAYTSWPRGMENSTGHNRIVQYNLCGLKLVVRFEVDASTHVGTVVDADTLSSLLGGVSLAPVCDSTTFHVTRRGTLVPQESVLEIKTRAVSRTLDLADVLPQLWFSETPALAVGYHSRGRFGSVKPEKMDLEGWERNNAPMLRKLVEMLRVIVKEAEKAEGRRCVVQGMGDGTLRIVKGSAVDCLPGDIKAKFQ</sequence>
<keyword evidence="2" id="KW-1185">Reference proteome</keyword>
<dbReference type="EMBL" id="JBBBZM010000316">
    <property type="protein sequence ID" value="KAL0631015.1"/>
    <property type="molecule type" value="Genomic_DNA"/>
</dbReference>